<dbReference type="Pfam" id="PF01266">
    <property type="entry name" value="DAO"/>
    <property type="match status" value="1"/>
</dbReference>
<keyword evidence="2" id="KW-0472">Membrane</keyword>
<organism evidence="4 5">
    <name type="scientific">Aureibacter tunicatorum</name>
    <dbReference type="NCBI Taxonomy" id="866807"/>
    <lineage>
        <taxon>Bacteria</taxon>
        <taxon>Pseudomonadati</taxon>
        <taxon>Bacteroidota</taxon>
        <taxon>Cytophagia</taxon>
        <taxon>Cytophagales</taxon>
        <taxon>Persicobacteraceae</taxon>
        <taxon>Aureibacter</taxon>
    </lineage>
</organism>
<keyword evidence="2" id="KW-0812">Transmembrane</keyword>
<dbReference type="InterPro" id="IPR006076">
    <property type="entry name" value="FAD-dep_OxRdtase"/>
</dbReference>
<comment type="caution">
    <text evidence="4">The sequence shown here is derived from an EMBL/GenBank/DDBJ whole genome shotgun (WGS) entry which is preliminary data.</text>
</comment>
<reference evidence="4" key="1">
    <citation type="submission" date="2023-07" db="EMBL/GenBank/DDBJ databases">
        <title>Genomic Encyclopedia of Type Strains, Phase IV (KMG-IV): sequencing the most valuable type-strain genomes for metagenomic binning, comparative biology and taxonomic classification.</title>
        <authorList>
            <person name="Goeker M."/>
        </authorList>
    </citation>
    <scope>NUCLEOTIDE SEQUENCE</scope>
    <source>
        <strain evidence="4">DSM 26174</strain>
    </source>
</reference>
<sequence>MSNKKDVLVIGGGIVGICSAYYLWKDGHQVTLLDKGEVGDACSRGNAGLVVPSHFVPLAAPGMIKKGIKWMFNPESPFHIKPSLDPKLISWLWQFYRHTTNEHVENTKIILRDLNMMSRSLFKEFFESSEIDFNFEDKGLLMLYKTDKERKGEEAVAKMAHQIGIEANILSAEEAQALQPGLEIKTIGGVHYPKDAHLNPTEFINKLKDYLVQNGVQVHENTEVTRVRTQGGKVTHAYAGEKEFTADDFVIATGAYTSSLAKDLGVNLPVVSGKGYSITLNNPKHQMTVPSILCEAKIAVTPMADKLRFAGTMEITGQDLSVNQKRFGGLLKAIPDFLPQYPVEETRNNDVWSGLRPCSPDGLPFIGRFGKLKNLIAATGHSMMGVSLGPVTGKLVSEIVNEQQTSLSLTQITPDRYN</sequence>
<proteinExistence type="predicted"/>
<keyword evidence="2" id="KW-1133">Transmembrane helix</keyword>
<dbReference type="GO" id="GO:0005737">
    <property type="term" value="C:cytoplasm"/>
    <property type="evidence" value="ECO:0007669"/>
    <property type="project" value="TreeGrafter"/>
</dbReference>
<dbReference type="RefSeq" id="WP_309937293.1">
    <property type="nucleotide sequence ID" value="NZ_AP025305.1"/>
</dbReference>
<evidence type="ECO:0000259" key="3">
    <source>
        <dbReference type="Pfam" id="PF01266"/>
    </source>
</evidence>
<dbReference type="GO" id="GO:0016491">
    <property type="term" value="F:oxidoreductase activity"/>
    <property type="evidence" value="ECO:0007669"/>
    <property type="project" value="UniProtKB-KW"/>
</dbReference>
<feature type="domain" description="FAD dependent oxidoreductase" evidence="3">
    <location>
        <begin position="6"/>
        <end position="398"/>
    </location>
</feature>
<feature type="transmembrane region" description="Helical" evidence="2">
    <location>
        <begin position="7"/>
        <end position="24"/>
    </location>
</feature>
<dbReference type="SUPFAM" id="SSF54373">
    <property type="entry name" value="FAD-linked reductases, C-terminal domain"/>
    <property type="match status" value="1"/>
</dbReference>
<evidence type="ECO:0000256" key="1">
    <source>
        <dbReference type="ARBA" id="ARBA00023002"/>
    </source>
</evidence>
<dbReference type="SUPFAM" id="SSF51905">
    <property type="entry name" value="FAD/NAD(P)-binding domain"/>
    <property type="match status" value="1"/>
</dbReference>
<dbReference type="Gene3D" id="3.50.50.60">
    <property type="entry name" value="FAD/NAD(P)-binding domain"/>
    <property type="match status" value="2"/>
</dbReference>
<dbReference type="EC" id="1.4.99.-" evidence="4"/>
<protein>
    <submittedName>
        <fullName evidence="4">D-amino-acid dehydrogenase</fullName>
        <ecNumber evidence="4">1.4.99.-</ecNumber>
    </submittedName>
</protein>
<dbReference type="EMBL" id="JAVDQD010000001">
    <property type="protein sequence ID" value="MDR6237822.1"/>
    <property type="molecule type" value="Genomic_DNA"/>
</dbReference>
<dbReference type="Proteomes" id="UP001185092">
    <property type="component" value="Unassembled WGS sequence"/>
</dbReference>
<gene>
    <name evidence="4" type="ORF">HNQ88_000798</name>
</gene>
<keyword evidence="1 4" id="KW-0560">Oxidoreductase</keyword>
<dbReference type="AlphaFoldDB" id="A0AAE4BS04"/>
<keyword evidence="5" id="KW-1185">Reference proteome</keyword>
<evidence type="ECO:0000256" key="2">
    <source>
        <dbReference type="SAM" id="Phobius"/>
    </source>
</evidence>
<dbReference type="PANTHER" id="PTHR13847">
    <property type="entry name" value="SARCOSINE DEHYDROGENASE-RELATED"/>
    <property type="match status" value="1"/>
</dbReference>
<accession>A0AAE4BS04</accession>
<name>A0AAE4BS04_9BACT</name>
<evidence type="ECO:0000313" key="4">
    <source>
        <dbReference type="EMBL" id="MDR6237822.1"/>
    </source>
</evidence>
<evidence type="ECO:0000313" key="5">
    <source>
        <dbReference type="Proteomes" id="UP001185092"/>
    </source>
</evidence>
<dbReference type="Gene3D" id="3.30.9.10">
    <property type="entry name" value="D-Amino Acid Oxidase, subunit A, domain 2"/>
    <property type="match status" value="1"/>
</dbReference>
<dbReference type="PANTHER" id="PTHR13847:SF289">
    <property type="entry name" value="GLYCINE OXIDASE"/>
    <property type="match status" value="1"/>
</dbReference>
<dbReference type="InterPro" id="IPR036188">
    <property type="entry name" value="FAD/NAD-bd_sf"/>
</dbReference>